<comment type="caution">
    <text evidence="11">The sequence shown here is derived from an EMBL/GenBank/DDBJ whole genome shotgun (WGS) entry which is preliminary data.</text>
</comment>
<accession>A0A4D4M893</accession>
<evidence type="ECO:0000256" key="1">
    <source>
        <dbReference type="ARBA" id="ARBA00004651"/>
    </source>
</evidence>
<name>A0A4D4M893_STRAX</name>
<feature type="transmembrane region" description="Helical" evidence="8">
    <location>
        <begin position="82"/>
        <end position="103"/>
    </location>
</feature>
<reference evidence="11 12" key="1">
    <citation type="submission" date="2019-04" db="EMBL/GenBank/DDBJ databases">
        <title>Draft genome sequences of Streptomyces avermitilis NBRC 14893.</title>
        <authorList>
            <person name="Komaki H."/>
            <person name="Tamura T."/>
            <person name="Hosoyama A."/>
        </authorList>
    </citation>
    <scope>NUCLEOTIDE SEQUENCE [LARGE SCALE GENOMIC DNA]</scope>
    <source>
        <strain evidence="11 12">NBRC 14893</strain>
    </source>
</reference>
<dbReference type="PANTHER" id="PTHR42929:SF5">
    <property type="entry name" value="ABC TRANSPORTER PERMEASE PROTEIN"/>
    <property type="match status" value="1"/>
</dbReference>
<proteinExistence type="inferred from homology"/>
<dbReference type="GO" id="GO:0005886">
    <property type="term" value="C:plasma membrane"/>
    <property type="evidence" value="ECO:0007669"/>
    <property type="project" value="UniProtKB-SubCell"/>
</dbReference>
<feature type="transmembrane region" description="Helical" evidence="8">
    <location>
        <begin position="261"/>
        <end position="282"/>
    </location>
</feature>
<feature type="transmembrane region" description="Helical" evidence="8">
    <location>
        <begin position="162"/>
        <end position="187"/>
    </location>
</feature>
<dbReference type="SUPFAM" id="SSF161098">
    <property type="entry name" value="MetI-like"/>
    <property type="match status" value="1"/>
</dbReference>
<dbReference type="InterPro" id="IPR000515">
    <property type="entry name" value="MetI-like"/>
</dbReference>
<sequence>MTSTVTRDAVSASPPAGAEAPRRRRRPRGTWLLLLAPALAFDAVLFLTPLGKLVEASTHGDAYQRVLKDPLVSRSLLNTFEISALSTLATVVLGYLLAVVIWRRGPLARVILFALVLLPFWTGVLVKNFAWAVLLQDNGLVNAALQGLGITDAPLALLHNRFAVVLGMVHYLLPYAVFPIFAALAAIDDRLELAARSLGAGEVSVFRRIVLPLTVPGVSAAGLLVFIISTGFFITPVVLGGPGDMMIANQIDFYARQLTDFAGASALALLLTVIVSVLVAIYQRILRAGGEYEAG</sequence>
<comment type="subcellular location">
    <subcellularLocation>
        <location evidence="1 8">Cell membrane</location>
        <topology evidence="1 8">Multi-pass membrane protein</topology>
    </subcellularLocation>
</comment>
<keyword evidence="3 8" id="KW-0813">Transport</keyword>
<evidence type="ECO:0000256" key="2">
    <source>
        <dbReference type="ARBA" id="ARBA00007069"/>
    </source>
</evidence>
<evidence type="ECO:0000256" key="5">
    <source>
        <dbReference type="ARBA" id="ARBA00022692"/>
    </source>
</evidence>
<evidence type="ECO:0000256" key="4">
    <source>
        <dbReference type="ARBA" id="ARBA00022475"/>
    </source>
</evidence>
<dbReference type="CDD" id="cd06261">
    <property type="entry name" value="TM_PBP2"/>
    <property type="match status" value="1"/>
</dbReference>
<dbReference type="AlphaFoldDB" id="A0A4D4M893"/>
<feature type="domain" description="ABC transmembrane type-1" evidence="10">
    <location>
        <begin position="76"/>
        <end position="282"/>
    </location>
</feature>
<evidence type="ECO:0000256" key="3">
    <source>
        <dbReference type="ARBA" id="ARBA00022448"/>
    </source>
</evidence>
<dbReference type="GO" id="GO:0055085">
    <property type="term" value="P:transmembrane transport"/>
    <property type="evidence" value="ECO:0007669"/>
    <property type="project" value="InterPro"/>
</dbReference>
<evidence type="ECO:0000256" key="8">
    <source>
        <dbReference type="RuleBase" id="RU363032"/>
    </source>
</evidence>
<evidence type="ECO:0000313" key="12">
    <source>
        <dbReference type="Proteomes" id="UP000302139"/>
    </source>
</evidence>
<keyword evidence="5 8" id="KW-0812">Transmembrane</keyword>
<dbReference type="Gene3D" id="1.10.3720.10">
    <property type="entry name" value="MetI-like"/>
    <property type="match status" value="1"/>
</dbReference>
<gene>
    <name evidence="11" type="ORF">SAV14893_075050</name>
</gene>
<protein>
    <submittedName>
        <fullName evidence="11">ABC transporter permease</fullName>
    </submittedName>
</protein>
<evidence type="ECO:0000256" key="9">
    <source>
        <dbReference type="SAM" id="MobiDB-lite"/>
    </source>
</evidence>
<feature type="transmembrane region" description="Helical" evidence="8">
    <location>
        <begin position="208"/>
        <end position="241"/>
    </location>
</feature>
<evidence type="ECO:0000259" key="10">
    <source>
        <dbReference type="PROSITE" id="PS50928"/>
    </source>
</evidence>
<evidence type="ECO:0000256" key="6">
    <source>
        <dbReference type="ARBA" id="ARBA00022989"/>
    </source>
</evidence>
<dbReference type="InterPro" id="IPR035906">
    <property type="entry name" value="MetI-like_sf"/>
</dbReference>
<keyword evidence="4" id="KW-1003">Cell membrane</keyword>
<feature type="transmembrane region" description="Helical" evidence="8">
    <location>
        <begin position="110"/>
        <end position="134"/>
    </location>
</feature>
<comment type="similarity">
    <text evidence="2">Belongs to the binding-protein-dependent transport system permease family. CysTW subfamily.</text>
</comment>
<evidence type="ECO:0000256" key="7">
    <source>
        <dbReference type="ARBA" id="ARBA00023136"/>
    </source>
</evidence>
<feature type="transmembrane region" description="Helical" evidence="8">
    <location>
        <begin position="31"/>
        <end position="50"/>
    </location>
</feature>
<dbReference type="PANTHER" id="PTHR42929">
    <property type="entry name" value="INNER MEMBRANE ABC TRANSPORTER PERMEASE PROTEIN YDCU-RELATED-RELATED"/>
    <property type="match status" value="1"/>
</dbReference>
<feature type="region of interest" description="Disordered" evidence="9">
    <location>
        <begin position="1"/>
        <end position="24"/>
    </location>
</feature>
<dbReference type="RefSeq" id="WP_037650475.1">
    <property type="nucleotide sequence ID" value="NZ_BAABTN010000034.1"/>
</dbReference>
<keyword evidence="7 8" id="KW-0472">Membrane</keyword>
<keyword evidence="6 8" id="KW-1133">Transmembrane helix</keyword>
<dbReference type="Pfam" id="PF00528">
    <property type="entry name" value="BPD_transp_1"/>
    <property type="match status" value="1"/>
</dbReference>
<dbReference type="Proteomes" id="UP000302139">
    <property type="component" value="Unassembled WGS sequence"/>
</dbReference>
<organism evidence="11 12">
    <name type="scientific">Streptomyces avermitilis</name>
    <dbReference type="NCBI Taxonomy" id="33903"/>
    <lineage>
        <taxon>Bacteria</taxon>
        <taxon>Bacillati</taxon>
        <taxon>Actinomycetota</taxon>
        <taxon>Actinomycetes</taxon>
        <taxon>Kitasatosporales</taxon>
        <taxon>Streptomycetaceae</taxon>
        <taxon>Streptomyces</taxon>
    </lineage>
</organism>
<dbReference type="PROSITE" id="PS50928">
    <property type="entry name" value="ABC_TM1"/>
    <property type="match status" value="1"/>
</dbReference>
<evidence type="ECO:0000313" key="11">
    <source>
        <dbReference type="EMBL" id="GDY68112.1"/>
    </source>
</evidence>
<dbReference type="EMBL" id="BJHX01000001">
    <property type="protein sequence ID" value="GDY68112.1"/>
    <property type="molecule type" value="Genomic_DNA"/>
</dbReference>